<dbReference type="InterPro" id="IPR027417">
    <property type="entry name" value="P-loop_NTPase"/>
</dbReference>
<dbReference type="InterPro" id="IPR050107">
    <property type="entry name" value="ABC_carbohydrate_import_ATPase"/>
</dbReference>
<feature type="domain" description="ABC transporter" evidence="3">
    <location>
        <begin position="250"/>
        <end position="491"/>
    </location>
</feature>
<evidence type="ECO:0000256" key="1">
    <source>
        <dbReference type="ARBA" id="ARBA00022741"/>
    </source>
</evidence>
<proteinExistence type="predicted"/>
<organism evidence="4 5">
    <name type="scientific">Pendulispora albinea</name>
    <dbReference type="NCBI Taxonomy" id="2741071"/>
    <lineage>
        <taxon>Bacteria</taxon>
        <taxon>Pseudomonadati</taxon>
        <taxon>Myxococcota</taxon>
        <taxon>Myxococcia</taxon>
        <taxon>Myxococcales</taxon>
        <taxon>Sorangiineae</taxon>
        <taxon>Pendulisporaceae</taxon>
        <taxon>Pendulispora</taxon>
    </lineage>
</organism>
<dbReference type="PANTHER" id="PTHR43790:SF4">
    <property type="entry name" value="GUANOSINE IMPORT ATP-BINDING PROTEIN NUPO"/>
    <property type="match status" value="1"/>
</dbReference>
<evidence type="ECO:0000313" key="5">
    <source>
        <dbReference type="Proteomes" id="UP001370348"/>
    </source>
</evidence>
<name>A0ABZ2M2C4_9BACT</name>
<gene>
    <name evidence="4" type="ORF">LZC94_07540</name>
</gene>
<dbReference type="InterPro" id="IPR003439">
    <property type="entry name" value="ABC_transporter-like_ATP-bd"/>
</dbReference>
<dbReference type="Pfam" id="PF00005">
    <property type="entry name" value="ABC_tran"/>
    <property type="match status" value="2"/>
</dbReference>
<dbReference type="SMART" id="SM00382">
    <property type="entry name" value="AAA"/>
    <property type="match status" value="2"/>
</dbReference>
<keyword evidence="5" id="KW-1185">Reference proteome</keyword>
<accession>A0ABZ2M2C4</accession>
<dbReference type="CDD" id="cd03216">
    <property type="entry name" value="ABC_Carb_Monos_I"/>
    <property type="match status" value="1"/>
</dbReference>
<evidence type="ECO:0000259" key="3">
    <source>
        <dbReference type="PROSITE" id="PS50893"/>
    </source>
</evidence>
<evidence type="ECO:0000256" key="2">
    <source>
        <dbReference type="ARBA" id="ARBA00022840"/>
    </source>
</evidence>
<dbReference type="Proteomes" id="UP001370348">
    <property type="component" value="Chromosome"/>
</dbReference>
<feature type="domain" description="ABC transporter" evidence="3">
    <location>
        <begin position="3"/>
        <end position="239"/>
    </location>
</feature>
<dbReference type="PROSITE" id="PS50893">
    <property type="entry name" value="ABC_TRANSPORTER_2"/>
    <property type="match status" value="2"/>
</dbReference>
<reference evidence="4 5" key="1">
    <citation type="submission" date="2021-12" db="EMBL/GenBank/DDBJ databases">
        <title>Discovery of the Pendulisporaceae a myxobacterial family with distinct sporulation behavior and unique specialized metabolism.</title>
        <authorList>
            <person name="Garcia R."/>
            <person name="Popoff A."/>
            <person name="Bader C.D."/>
            <person name="Loehr J."/>
            <person name="Walesch S."/>
            <person name="Walt C."/>
            <person name="Boldt J."/>
            <person name="Bunk B."/>
            <person name="Haeckl F.J.F.P.J."/>
            <person name="Gunesch A.P."/>
            <person name="Birkelbach J."/>
            <person name="Nuebel U."/>
            <person name="Pietschmann T."/>
            <person name="Bach T."/>
            <person name="Mueller R."/>
        </authorList>
    </citation>
    <scope>NUCLEOTIDE SEQUENCE [LARGE SCALE GENOMIC DNA]</scope>
    <source>
        <strain evidence="4 5">MSr11954</strain>
    </source>
</reference>
<protein>
    <submittedName>
        <fullName evidence="4">ATP-binding cassette domain-containing protein</fullName>
    </submittedName>
</protein>
<dbReference type="EMBL" id="CP089984">
    <property type="protein sequence ID" value="WXB17120.1"/>
    <property type="molecule type" value="Genomic_DNA"/>
</dbReference>
<dbReference type="InterPro" id="IPR003593">
    <property type="entry name" value="AAA+_ATPase"/>
</dbReference>
<sequence length="501" mass="54555">MRVELRQISKRFGAVQANDGISLTLQPGSIHGLLGENGAGKSTLAGILSGLVRRDTGTIELDGRPAILDTPARALAAGIGMLHQEPHDFPELTVLENFVAARPGPFLFAGKRKRESRDKLLELMRSFGFSLDPDERAGRLTMGERQQLELLGLLSLGVRTLILDEPTTGISSQQKESLFTALQQLAADGCSVLLVSHKLPDVQALCHRVSILRRGKLVGEAELPITSERLVEMMFGSAAAARPRKPATAVSEAEAVRLERPQAVRGRLRLQMKRFVARKGEIVGLCGLEGSGQSLLLELCAGLLPMREGRLRVGDVDLTGRPYRAFLRAGVAYVPADRVREGLIGGFSIEEHVALRSPARGFFLRTKEMTRAAEKAIETFRIRGTPQSRAEQLSGGNQQRTQLALLPPELSLLLMEHPTRGLDIESTQWVWQQLIARCQSGTAIVFASSDLDEVMTYSDRIIAFSGGHASRPIAASELTLDRLGRMIGGQLGDDEDEAARS</sequence>
<keyword evidence="2 4" id="KW-0067">ATP-binding</keyword>
<dbReference type="PANTHER" id="PTHR43790">
    <property type="entry name" value="CARBOHYDRATE TRANSPORT ATP-BINDING PROTEIN MG119-RELATED"/>
    <property type="match status" value="1"/>
</dbReference>
<keyword evidence="1" id="KW-0547">Nucleotide-binding</keyword>
<dbReference type="GO" id="GO:0005524">
    <property type="term" value="F:ATP binding"/>
    <property type="evidence" value="ECO:0007669"/>
    <property type="project" value="UniProtKB-KW"/>
</dbReference>
<evidence type="ECO:0000313" key="4">
    <source>
        <dbReference type="EMBL" id="WXB17120.1"/>
    </source>
</evidence>
<dbReference type="SUPFAM" id="SSF52540">
    <property type="entry name" value="P-loop containing nucleoside triphosphate hydrolases"/>
    <property type="match status" value="2"/>
</dbReference>
<dbReference type="Gene3D" id="3.40.50.300">
    <property type="entry name" value="P-loop containing nucleotide triphosphate hydrolases"/>
    <property type="match status" value="2"/>
</dbReference>
<dbReference type="RefSeq" id="WP_394826750.1">
    <property type="nucleotide sequence ID" value="NZ_CP089984.1"/>
</dbReference>